<evidence type="ECO:0008006" key="3">
    <source>
        <dbReference type="Google" id="ProtNLM"/>
    </source>
</evidence>
<dbReference type="EMBL" id="BAABIY010000036">
    <property type="protein sequence ID" value="GAA5099709.1"/>
    <property type="molecule type" value="Genomic_DNA"/>
</dbReference>
<sequence>MRGRTHKLMYRTQNITVHVNGARDPVANGRTVTHAIQRARANALHEGIE</sequence>
<comment type="caution">
    <text evidence="1">The sequence shown here is derived from an EMBL/GenBank/DDBJ whole genome shotgun (WGS) entry which is preliminary data.</text>
</comment>
<evidence type="ECO:0000313" key="1">
    <source>
        <dbReference type="EMBL" id="GAA5099709.1"/>
    </source>
</evidence>
<proteinExistence type="predicted"/>
<accession>A0ABP9MPK2</accession>
<keyword evidence="2" id="KW-1185">Reference proteome</keyword>
<organism evidence="1 2">
    <name type="scientific">Bartonella acomydis</name>
    <dbReference type="NCBI Taxonomy" id="686234"/>
    <lineage>
        <taxon>Bacteria</taxon>
        <taxon>Pseudomonadati</taxon>
        <taxon>Pseudomonadota</taxon>
        <taxon>Alphaproteobacteria</taxon>
        <taxon>Hyphomicrobiales</taxon>
        <taxon>Bartonellaceae</taxon>
        <taxon>Bartonella</taxon>
    </lineage>
</organism>
<gene>
    <name evidence="1" type="ORF">GCM10023260_10990</name>
</gene>
<reference evidence="2" key="1">
    <citation type="journal article" date="2019" name="Int. J. Syst. Evol. Microbiol.">
        <title>The Global Catalogue of Microorganisms (GCM) 10K type strain sequencing project: providing services to taxonomists for standard genome sequencing and annotation.</title>
        <authorList>
            <consortium name="The Broad Institute Genomics Platform"/>
            <consortium name="The Broad Institute Genome Sequencing Center for Infectious Disease"/>
            <person name="Wu L."/>
            <person name="Ma J."/>
        </authorList>
    </citation>
    <scope>NUCLEOTIDE SEQUENCE [LARGE SCALE GENOMIC DNA]</scope>
    <source>
        <strain evidence="2">JCM 17706</strain>
    </source>
</reference>
<evidence type="ECO:0000313" key="2">
    <source>
        <dbReference type="Proteomes" id="UP001501525"/>
    </source>
</evidence>
<dbReference type="Proteomes" id="UP001501525">
    <property type="component" value="Unassembled WGS sequence"/>
</dbReference>
<name>A0ABP9MPK2_9HYPH</name>
<protein>
    <recommendedName>
        <fullName evidence="3">Phage protein</fullName>
    </recommendedName>
</protein>